<dbReference type="RefSeq" id="WP_034352789.1">
    <property type="nucleotide sequence ID" value="NZ_JRPR02000002.1"/>
</dbReference>
<dbReference type="NCBIfam" id="TIGR00526">
    <property type="entry name" value="folB_dom"/>
    <property type="match status" value="1"/>
</dbReference>
<feature type="domain" description="Dihydroneopterin aldolase/epimerase" evidence="1">
    <location>
        <begin position="7"/>
        <end position="111"/>
    </location>
</feature>
<proteinExistence type="predicted"/>
<evidence type="ECO:0000313" key="3">
    <source>
        <dbReference type="Proteomes" id="UP000029733"/>
    </source>
</evidence>
<gene>
    <name evidence="2" type="ORF">LS71_003755</name>
</gene>
<dbReference type="SUPFAM" id="SSF55620">
    <property type="entry name" value="Tetrahydrobiopterin biosynthesis enzymes-like"/>
    <property type="match status" value="1"/>
</dbReference>
<keyword evidence="3" id="KW-1185">Reference proteome</keyword>
<dbReference type="InterPro" id="IPR043133">
    <property type="entry name" value="GTP-CH-I_C/QueF"/>
</dbReference>
<evidence type="ECO:0000259" key="1">
    <source>
        <dbReference type="SMART" id="SM00905"/>
    </source>
</evidence>
<evidence type="ECO:0000313" key="2">
    <source>
        <dbReference type="EMBL" id="TLD96734.1"/>
    </source>
</evidence>
<comment type="caution">
    <text evidence="2">The sequence shown here is derived from an EMBL/GenBank/DDBJ whole genome shotgun (WGS) entry which is preliminary data.</text>
</comment>
<dbReference type="Pfam" id="PF02152">
    <property type="entry name" value="FolB"/>
    <property type="match status" value="1"/>
</dbReference>
<dbReference type="SMART" id="SM00905">
    <property type="entry name" value="FolB"/>
    <property type="match status" value="1"/>
</dbReference>
<dbReference type="EMBL" id="JRPR02000002">
    <property type="protein sequence ID" value="TLD96734.1"/>
    <property type="molecule type" value="Genomic_DNA"/>
</dbReference>
<dbReference type="Gene3D" id="3.30.1130.10">
    <property type="match status" value="1"/>
</dbReference>
<name>A0A4U8TAM5_9HELI</name>
<dbReference type="InterPro" id="IPR006157">
    <property type="entry name" value="FolB_dom"/>
</dbReference>
<dbReference type="OrthoDB" id="5373183at2"/>
<accession>A0A4U8TAM5</accession>
<protein>
    <submittedName>
        <fullName evidence="2">FolB domain-containing protein</fullName>
    </submittedName>
</protein>
<dbReference type="STRING" id="1677920.LS71_01675"/>
<dbReference type="GO" id="GO:0004150">
    <property type="term" value="F:dihydroneopterin aldolase activity"/>
    <property type="evidence" value="ECO:0007669"/>
    <property type="project" value="InterPro"/>
</dbReference>
<reference evidence="2 3" key="1">
    <citation type="journal article" date="2014" name="Genome Announc.">
        <title>Draft genome sequences of eight enterohepatic helicobacter species isolated from both laboratory and wild rodents.</title>
        <authorList>
            <person name="Sheh A."/>
            <person name="Shen Z."/>
            <person name="Fox J.G."/>
        </authorList>
    </citation>
    <scope>NUCLEOTIDE SEQUENCE [LARGE SCALE GENOMIC DNA]</scope>
    <source>
        <strain evidence="2 3">MIT 09-6949</strain>
    </source>
</reference>
<sequence length="113" mass="12778">MSEIITLHIENLSFEAIMGILESERQTPQSILIEARLDYAYLPNGAFLNYVEICEFIIHHIQLNAYELIESALLQLSSALKAAFPHIKGLYICIKKPQILSPYVVGASIEKIF</sequence>
<dbReference type="AlphaFoldDB" id="A0A4U8TAM5"/>
<organism evidence="2 3">
    <name type="scientific">Helicobacter jaachi</name>
    <dbReference type="NCBI Taxonomy" id="1677920"/>
    <lineage>
        <taxon>Bacteria</taxon>
        <taxon>Pseudomonadati</taxon>
        <taxon>Campylobacterota</taxon>
        <taxon>Epsilonproteobacteria</taxon>
        <taxon>Campylobacterales</taxon>
        <taxon>Helicobacteraceae</taxon>
        <taxon>Helicobacter</taxon>
    </lineage>
</organism>
<dbReference type="Proteomes" id="UP000029733">
    <property type="component" value="Unassembled WGS sequence"/>
</dbReference>
<dbReference type="GO" id="GO:0006760">
    <property type="term" value="P:folic acid-containing compound metabolic process"/>
    <property type="evidence" value="ECO:0007669"/>
    <property type="project" value="InterPro"/>
</dbReference>